<dbReference type="AlphaFoldDB" id="A0A2P4XRC2"/>
<gene>
    <name evidence="3" type="ORF">PHPALM_15777</name>
</gene>
<evidence type="ECO:0000256" key="1">
    <source>
        <dbReference type="SAM" id="MobiDB-lite"/>
    </source>
</evidence>
<feature type="region of interest" description="Disordered" evidence="1">
    <location>
        <begin position="39"/>
        <end position="69"/>
    </location>
</feature>
<organism evidence="3 4">
    <name type="scientific">Phytophthora palmivora</name>
    <dbReference type="NCBI Taxonomy" id="4796"/>
    <lineage>
        <taxon>Eukaryota</taxon>
        <taxon>Sar</taxon>
        <taxon>Stramenopiles</taxon>
        <taxon>Oomycota</taxon>
        <taxon>Peronosporomycetes</taxon>
        <taxon>Peronosporales</taxon>
        <taxon>Peronosporaceae</taxon>
        <taxon>Phytophthora</taxon>
    </lineage>
</organism>
<dbReference type="Proteomes" id="UP000237271">
    <property type="component" value="Unassembled WGS sequence"/>
</dbReference>
<accession>A0A2P4XRC2</accession>
<dbReference type="OrthoDB" id="153339at2759"/>
<feature type="chain" id="PRO_5015191928" evidence="2">
    <location>
        <begin position="17"/>
        <end position="595"/>
    </location>
</feature>
<name>A0A2P4XRC2_9STRA</name>
<feature type="compositionally biased region" description="Acidic residues" evidence="1">
    <location>
        <begin position="45"/>
        <end position="66"/>
    </location>
</feature>
<evidence type="ECO:0000256" key="2">
    <source>
        <dbReference type="SAM" id="SignalP"/>
    </source>
</evidence>
<keyword evidence="4" id="KW-1185">Reference proteome</keyword>
<sequence>MARWLKLLAFVTAAVAMNSSIAAAKESVVINRTYLPEALSGSSDTDSDDEDGSSTSDIDSEDDDDSASSYSSALSSVAVPDNIKIGSTINTTDKIVSTYRNWVGPTIGKPSDPAFDKACWRKAYIMNSCPYGFDYNTKTCWAQCPMAYPVECGFECIRQNDDCGSEIYAKFVSVANAFFSVQILGVFGKFADLAKNVRVGIKCARAMFGTIRAIVNYVRALKVSDPQLAQDKVLLALYQTSYITIDLPVSIVMCMGRSYNWQVLDPVSVIMGTVQVMLGEILARQDGIIKSWGKFKAFLTRSNFTYAVNDLNDTEISSLKTGMESNSSCGYELQRLTDRTWRTIAEMKEENPSISQDELRVAVYQSDLMLHDIPTVTNNCMEQMIMESDEATAYKTRDTLRKTYGVIVDDLIDKGKSDNGTSLTAKQYTRVVADKVLMTIATLFYIDLTRISGLLSEYIQTICGPTQLVGEIDDGTNPDTLGMRIVGKAFQDSSMSWKRQGDGVVKITFVSTDTKDVTVNIISGGDKFDEKDVPAGKTVTWTSTVKKLGGKTLYLDRWRPGFLGLPGTGGGSLKLWVPRASEGGHLDLTAKLNVS</sequence>
<evidence type="ECO:0000313" key="4">
    <source>
        <dbReference type="Proteomes" id="UP000237271"/>
    </source>
</evidence>
<reference evidence="3 4" key="1">
    <citation type="journal article" date="2017" name="Genome Biol. Evol.">
        <title>Phytophthora megakarya and P. palmivora, closely related causal agents of cacao black pod rot, underwent increases in genome sizes and gene numbers by different mechanisms.</title>
        <authorList>
            <person name="Ali S.S."/>
            <person name="Shao J."/>
            <person name="Lary D.J."/>
            <person name="Kronmiller B."/>
            <person name="Shen D."/>
            <person name="Strem M.D."/>
            <person name="Amoako-Attah I."/>
            <person name="Akrofi A.Y."/>
            <person name="Begoude B.A."/>
            <person name="Ten Hoopen G.M."/>
            <person name="Coulibaly K."/>
            <person name="Kebe B.I."/>
            <person name="Melnick R.L."/>
            <person name="Guiltinan M.J."/>
            <person name="Tyler B.M."/>
            <person name="Meinhardt L.W."/>
            <person name="Bailey B.A."/>
        </authorList>
    </citation>
    <scope>NUCLEOTIDE SEQUENCE [LARGE SCALE GENOMIC DNA]</scope>
    <source>
        <strain evidence="4">sbr112.9</strain>
    </source>
</reference>
<feature type="signal peptide" evidence="2">
    <location>
        <begin position="1"/>
        <end position="16"/>
    </location>
</feature>
<protein>
    <submittedName>
        <fullName evidence="3">Uncharacterized protein</fullName>
    </submittedName>
</protein>
<dbReference type="EMBL" id="NCKW01008402">
    <property type="protein sequence ID" value="POM68106.1"/>
    <property type="molecule type" value="Genomic_DNA"/>
</dbReference>
<comment type="caution">
    <text evidence="3">The sequence shown here is derived from an EMBL/GenBank/DDBJ whole genome shotgun (WGS) entry which is preliminary data.</text>
</comment>
<proteinExistence type="predicted"/>
<evidence type="ECO:0000313" key="3">
    <source>
        <dbReference type="EMBL" id="POM68106.1"/>
    </source>
</evidence>
<keyword evidence="2" id="KW-0732">Signal</keyword>